<evidence type="ECO:0000313" key="2">
    <source>
        <dbReference type="EMBL" id="QER88003.1"/>
    </source>
</evidence>
<sequence>MVRTACDAGRGGRRHHDRRQARCPELVSPAFDACGVDEFTAPPYAAVRQAILYAGGAEYGFQEPQEYLHRWAGGLSPVPSGWPGVPGGLAAGSVPDRIGSAGDTAGPHGLCPAVVQTRCGPARHRRPSAGSSSAVPSDGVPSGEGCRPTACASTGAAPRPVAPPGGAPGAGSHAPGKRPVERRVQRRSA</sequence>
<evidence type="ECO:0000256" key="1">
    <source>
        <dbReference type="SAM" id="MobiDB-lite"/>
    </source>
</evidence>
<dbReference type="EMBL" id="CP043959">
    <property type="protein sequence ID" value="QER88003.1"/>
    <property type="molecule type" value="Genomic_DNA"/>
</dbReference>
<accession>A0ABX5ZU93</accession>
<keyword evidence="3" id="KW-1185">Reference proteome</keyword>
<proteinExistence type="predicted"/>
<gene>
    <name evidence="2" type="ORF">F3L20_21105</name>
</gene>
<dbReference type="Proteomes" id="UP000324308">
    <property type="component" value="Chromosome"/>
</dbReference>
<reference evidence="2 3" key="1">
    <citation type="submission" date="2019-09" db="EMBL/GenBank/DDBJ databases">
        <title>Draft genome sequence of the Ebosin-producing strain Streptomyces sp. 139.</title>
        <authorList>
            <person name="Ai L."/>
            <person name="Geng M."/>
            <person name="Ma M."/>
            <person name="Bai L."/>
        </authorList>
    </citation>
    <scope>NUCLEOTIDE SEQUENCE [LARGE SCALE GENOMIC DNA]</scope>
    <source>
        <strain evidence="2 3">139</strain>
    </source>
</reference>
<name>A0ABX5ZU93_STRTE</name>
<feature type="region of interest" description="Disordered" evidence="1">
    <location>
        <begin position="121"/>
        <end position="189"/>
    </location>
</feature>
<evidence type="ECO:0000313" key="3">
    <source>
        <dbReference type="Proteomes" id="UP000324308"/>
    </source>
</evidence>
<organism evidence="2 3">
    <name type="scientific">Streptomyces tendae</name>
    <dbReference type="NCBI Taxonomy" id="1932"/>
    <lineage>
        <taxon>Bacteria</taxon>
        <taxon>Bacillati</taxon>
        <taxon>Actinomycetota</taxon>
        <taxon>Actinomycetes</taxon>
        <taxon>Kitasatosporales</taxon>
        <taxon>Streptomycetaceae</taxon>
        <taxon>Streptomyces</taxon>
    </lineage>
</organism>
<protein>
    <submittedName>
        <fullName evidence="2">Uncharacterized protein</fullName>
    </submittedName>
</protein>